<dbReference type="PANTHER" id="PTHR43861">
    <property type="entry name" value="TRANS-ACONITATE 2-METHYLTRANSFERASE-RELATED"/>
    <property type="match status" value="1"/>
</dbReference>
<keyword evidence="1" id="KW-0489">Methyltransferase</keyword>
<dbReference type="GO" id="GO:0032259">
    <property type="term" value="P:methylation"/>
    <property type="evidence" value="ECO:0007669"/>
    <property type="project" value="UniProtKB-KW"/>
</dbReference>
<dbReference type="Gene3D" id="3.40.50.150">
    <property type="entry name" value="Vaccinia Virus protein VP39"/>
    <property type="match status" value="1"/>
</dbReference>
<gene>
    <name evidence="1" type="ORF">JD82_02564</name>
</gene>
<dbReference type="InterPro" id="IPR029063">
    <property type="entry name" value="SAM-dependent_MTases_sf"/>
</dbReference>
<evidence type="ECO:0000313" key="2">
    <source>
        <dbReference type="Proteomes" id="UP000317303"/>
    </source>
</evidence>
<dbReference type="GO" id="GO:0008168">
    <property type="term" value="F:methyltransferase activity"/>
    <property type="evidence" value="ECO:0007669"/>
    <property type="project" value="UniProtKB-KW"/>
</dbReference>
<name>A0A660CFT0_9PSEU</name>
<accession>A0A660CFT0</accession>
<evidence type="ECO:0000313" key="1">
    <source>
        <dbReference type="EMBL" id="TWH20717.1"/>
    </source>
</evidence>
<keyword evidence="1" id="KW-0808">Transferase</keyword>
<comment type="caution">
    <text evidence="1">The sequence shown here is derived from an EMBL/GenBank/DDBJ whole genome shotgun (WGS) entry which is preliminary data.</text>
</comment>
<dbReference type="Pfam" id="PF13489">
    <property type="entry name" value="Methyltransf_23"/>
    <property type="match status" value="1"/>
</dbReference>
<dbReference type="RefSeq" id="WP_051757635.1">
    <property type="nucleotide sequence ID" value="NZ_JOIJ01000005.1"/>
</dbReference>
<sequence>MSGPMNPGAYGDALADVYDFMYPHHETADTVSFLGSLVPEGGRVVEFGPGTGRVALPLAQEGFSVHGIEASARMIEKLRERDPESTVKAVQGDFSEHLIDGNFDLCYIVCNTLFMILDSEQQIETLRNAAAHLVPGGRVVIEAAEPSYFHQLTKPTLQTRHLAPDKLMLDTIMVDSVNQMLYEVHAVIGSGSVSTFTEASRYAWPNELDLMARLAGLTKVDRFADWDRSPLRPGAERYITVYRKAD</sequence>
<organism evidence="1 2">
    <name type="scientific">Prauserella rugosa</name>
    <dbReference type="NCBI Taxonomy" id="43354"/>
    <lineage>
        <taxon>Bacteria</taxon>
        <taxon>Bacillati</taxon>
        <taxon>Actinomycetota</taxon>
        <taxon>Actinomycetes</taxon>
        <taxon>Pseudonocardiales</taxon>
        <taxon>Pseudonocardiaceae</taxon>
        <taxon>Prauserella</taxon>
    </lineage>
</organism>
<dbReference type="SUPFAM" id="SSF53335">
    <property type="entry name" value="S-adenosyl-L-methionine-dependent methyltransferases"/>
    <property type="match status" value="1"/>
</dbReference>
<proteinExistence type="predicted"/>
<dbReference type="EMBL" id="VLJV01000001">
    <property type="protein sequence ID" value="TWH20717.1"/>
    <property type="molecule type" value="Genomic_DNA"/>
</dbReference>
<protein>
    <submittedName>
        <fullName evidence="1">Methyltransferase family protein</fullName>
    </submittedName>
</protein>
<reference evidence="1 2" key="1">
    <citation type="submission" date="2019-07" db="EMBL/GenBank/DDBJ databases">
        <title>R&amp;d 2014.</title>
        <authorList>
            <person name="Klenk H.-P."/>
        </authorList>
    </citation>
    <scope>NUCLEOTIDE SEQUENCE [LARGE SCALE GENOMIC DNA]</scope>
    <source>
        <strain evidence="1 2">DSM 43194</strain>
    </source>
</reference>
<keyword evidence="2" id="KW-1185">Reference proteome</keyword>
<dbReference type="OrthoDB" id="3172472at2"/>
<dbReference type="CDD" id="cd02440">
    <property type="entry name" value="AdoMet_MTases"/>
    <property type="match status" value="1"/>
</dbReference>
<dbReference type="AlphaFoldDB" id="A0A660CFT0"/>
<dbReference type="Proteomes" id="UP000317303">
    <property type="component" value="Unassembled WGS sequence"/>
</dbReference>